<feature type="non-terminal residue" evidence="1">
    <location>
        <position position="1"/>
    </location>
</feature>
<organism evidence="1 2">
    <name type="scientific">Kibdelosporangium lantanae</name>
    <dbReference type="NCBI Taxonomy" id="1497396"/>
    <lineage>
        <taxon>Bacteria</taxon>
        <taxon>Bacillati</taxon>
        <taxon>Actinomycetota</taxon>
        <taxon>Actinomycetes</taxon>
        <taxon>Pseudonocardiales</taxon>
        <taxon>Pseudonocardiaceae</taxon>
        <taxon>Kibdelosporangium</taxon>
    </lineage>
</organism>
<gene>
    <name evidence="1" type="ORF">ACFQ1S_46570</name>
</gene>
<keyword evidence="1" id="KW-0560">Oxidoreductase</keyword>
<dbReference type="SUPFAM" id="SSF51905">
    <property type="entry name" value="FAD/NAD(P)-binding domain"/>
    <property type="match status" value="1"/>
</dbReference>
<feature type="non-terminal residue" evidence="1">
    <location>
        <position position="172"/>
    </location>
</feature>
<dbReference type="Gene3D" id="3.50.50.100">
    <property type="match status" value="1"/>
</dbReference>
<dbReference type="InterPro" id="IPR015904">
    <property type="entry name" value="Sulphide_quinone_reductase"/>
</dbReference>
<name>A0ABW3MRB5_9PSEU</name>
<evidence type="ECO:0000313" key="1">
    <source>
        <dbReference type="EMBL" id="MFD1052537.1"/>
    </source>
</evidence>
<reference evidence="2" key="1">
    <citation type="journal article" date="2019" name="Int. J. Syst. Evol. Microbiol.">
        <title>The Global Catalogue of Microorganisms (GCM) 10K type strain sequencing project: providing services to taxonomists for standard genome sequencing and annotation.</title>
        <authorList>
            <consortium name="The Broad Institute Genomics Platform"/>
            <consortium name="The Broad Institute Genome Sequencing Center for Infectious Disease"/>
            <person name="Wu L."/>
            <person name="Ma J."/>
        </authorList>
    </citation>
    <scope>NUCLEOTIDE SEQUENCE [LARGE SCALE GENOMIC DNA]</scope>
    <source>
        <strain evidence="2">JCM 31486</strain>
    </source>
</reference>
<evidence type="ECO:0000313" key="2">
    <source>
        <dbReference type="Proteomes" id="UP001597045"/>
    </source>
</evidence>
<dbReference type="PANTHER" id="PTHR10632:SF2">
    <property type="entry name" value="SULFIDE:QUINONE OXIDOREDUCTASE, MITOCHONDRIAL"/>
    <property type="match status" value="1"/>
</dbReference>
<dbReference type="Proteomes" id="UP001597045">
    <property type="component" value="Unassembled WGS sequence"/>
</dbReference>
<dbReference type="EC" id="1.-.-.-" evidence="1"/>
<sequence>APRTWELVRDLRSGTAVFTQPAGPIKCAGAPQKIAYLAADHWRRQGVLQDIHIVLVLPDPVMFKVPVWAAQLEKVAARYGIEVRLTSELVSVNGRDHTADVLNNSTGTKDSLSFDLLHVVPPQSAPDVVRTSPPADPASPYGYVDVDQYTLRHKRFDNVFALGDVANLPTSK</sequence>
<dbReference type="InterPro" id="IPR036188">
    <property type="entry name" value="FAD/NAD-bd_sf"/>
</dbReference>
<dbReference type="EMBL" id="JBHTIS010004506">
    <property type="protein sequence ID" value="MFD1052537.1"/>
    <property type="molecule type" value="Genomic_DNA"/>
</dbReference>
<proteinExistence type="predicted"/>
<comment type="caution">
    <text evidence="1">The sequence shown here is derived from an EMBL/GenBank/DDBJ whole genome shotgun (WGS) entry which is preliminary data.</text>
</comment>
<protein>
    <submittedName>
        <fullName evidence="1">FAD/NAD(P)-binding oxidoreductase</fullName>
        <ecNumber evidence="1">1.-.-.-</ecNumber>
    </submittedName>
</protein>
<dbReference type="PANTHER" id="PTHR10632">
    <property type="entry name" value="SULFIDE:QUINONE OXIDOREDUCTASE"/>
    <property type="match status" value="1"/>
</dbReference>
<dbReference type="GO" id="GO:0016491">
    <property type="term" value="F:oxidoreductase activity"/>
    <property type="evidence" value="ECO:0007669"/>
    <property type="project" value="UniProtKB-KW"/>
</dbReference>
<accession>A0ABW3MRB5</accession>
<keyword evidence="2" id="KW-1185">Reference proteome</keyword>